<feature type="region of interest" description="Disordered" evidence="1">
    <location>
        <begin position="471"/>
        <end position="496"/>
    </location>
</feature>
<feature type="region of interest" description="Disordered" evidence="1">
    <location>
        <begin position="345"/>
        <end position="404"/>
    </location>
</feature>
<sequence>MHGLKTPTLFGLRTSSRPASPAPCSKTSPPHVAPIVPTGSITPLDLSTPGSPIEGNKDKEILPRRPLGKLHLPSAFRRASPAPAPIPTPQQLPQPPSAPSTSSTGSNYLDALALRISEAAGKAIAPPTPLHNSDGLLLHGRRPLPSGRGRLLGQLIQSEIHTAAQAGHDLLRASLRALHRPLNVLLTNVSTLLAPLVVLPPTNVLVPSSPWVQLGASQAHALGLATLVAELLASLDALPGDCAKVGGEGLRSIKQGLEGVISRVVQPVLTAVRTELVALVDALEQAPLGGGKKDNPLAGPVAVAIKVLNRVASVPGSVAGGAIAACEIAIVWRAMVALAHRKIDPNSTKPLSTKSSGPLKSSSPTNKPKSTLPRRLTPPSTPPPARFLLPTSRPPSPPTSISPSVQLANDAKIVLSLLDGMPRPAGDDAKEAVGEAFVAFTKFCEVLVLYSAPAFDKDMLVRLIDGETSVPPATTGSLKSSTPLLSSTSSATSTSSEEDELPALLVIPTLLHGTSIAALLEIDEAAYRERCLSGFGRAEASEEVVVRAVLARLEEQHAVHARVPAWVKAWMKTRAED</sequence>
<dbReference type="EMBL" id="JACYCD010000008">
    <property type="protein sequence ID" value="KAF8715211.1"/>
    <property type="molecule type" value="Genomic_DNA"/>
</dbReference>
<reference evidence="2" key="1">
    <citation type="submission" date="2020-09" db="EMBL/GenBank/DDBJ databases">
        <title>Comparative genome analyses of four rice-infecting Rhizoctonia solani isolates reveal extensive enrichment of homogalacturonan modification genes.</title>
        <authorList>
            <person name="Lee D.-Y."/>
            <person name="Jeon J."/>
            <person name="Kim K.-T."/>
            <person name="Cheong K."/>
            <person name="Song H."/>
            <person name="Choi G."/>
            <person name="Ko J."/>
            <person name="Opiyo S.O."/>
            <person name="Zuo S."/>
            <person name="Madhav S."/>
            <person name="Lee Y.-H."/>
            <person name="Wang G.-L."/>
        </authorList>
    </citation>
    <scope>NUCLEOTIDE SEQUENCE</scope>
    <source>
        <strain evidence="2">AG1-IA WGL</strain>
    </source>
</reference>
<accession>A0A8H7LZH0</accession>
<proteinExistence type="predicted"/>
<feature type="compositionally biased region" description="Low complexity" evidence="1">
    <location>
        <begin position="349"/>
        <end position="378"/>
    </location>
</feature>
<dbReference type="OrthoDB" id="1734943at2759"/>
<evidence type="ECO:0000313" key="3">
    <source>
        <dbReference type="Proteomes" id="UP000602905"/>
    </source>
</evidence>
<gene>
    <name evidence="2" type="ORF">RHS03_00029</name>
</gene>
<dbReference type="Proteomes" id="UP000602905">
    <property type="component" value="Unassembled WGS sequence"/>
</dbReference>
<name>A0A8H7LZH0_9AGAM</name>
<evidence type="ECO:0000256" key="1">
    <source>
        <dbReference type="SAM" id="MobiDB-lite"/>
    </source>
</evidence>
<protein>
    <submittedName>
        <fullName evidence="2">Uncharacterized protein</fullName>
    </submittedName>
</protein>
<feature type="region of interest" description="Disordered" evidence="1">
    <location>
        <begin position="1"/>
        <end position="106"/>
    </location>
</feature>
<organism evidence="2 3">
    <name type="scientific">Rhizoctonia solani</name>
    <dbReference type="NCBI Taxonomy" id="456999"/>
    <lineage>
        <taxon>Eukaryota</taxon>
        <taxon>Fungi</taxon>
        <taxon>Dikarya</taxon>
        <taxon>Basidiomycota</taxon>
        <taxon>Agaricomycotina</taxon>
        <taxon>Agaricomycetes</taxon>
        <taxon>Cantharellales</taxon>
        <taxon>Ceratobasidiaceae</taxon>
        <taxon>Rhizoctonia</taxon>
    </lineage>
</organism>
<comment type="caution">
    <text evidence="2">The sequence shown here is derived from an EMBL/GenBank/DDBJ whole genome shotgun (WGS) entry which is preliminary data.</text>
</comment>
<evidence type="ECO:0000313" key="2">
    <source>
        <dbReference type="EMBL" id="KAF8715211.1"/>
    </source>
</evidence>
<feature type="compositionally biased region" description="Pro residues" evidence="1">
    <location>
        <begin position="82"/>
        <end position="98"/>
    </location>
</feature>
<feature type="non-terminal residue" evidence="2">
    <location>
        <position position="1"/>
    </location>
</feature>
<dbReference type="AlphaFoldDB" id="A0A8H7LZH0"/>
<feature type="compositionally biased region" description="Low complexity" evidence="1">
    <location>
        <begin position="474"/>
        <end position="495"/>
    </location>
</feature>